<organism evidence="2 3">
    <name type="scientific">Vicia faba</name>
    <name type="common">Broad bean</name>
    <name type="synonym">Faba vulgaris</name>
    <dbReference type="NCBI Taxonomy" id="3906"/>
    <lineage>
        <taxon>Eukaryota</taxon>
        <taxon>Viridiplantae</taxon>
        <taxon>Streptophyta</taxon>
        <taxon>Embryophyta</taxon>
        <taxon>Tracheophyta</taxon>
        <taxon>Spermatophyta</taxon>
        <taxon>Magnoliopsida</taxon>
        <taxon>eudicotyledons</taxon>
        <taxon>Gunneridae</taxon>
        <taxon>Pentapetalae</taxon>
        <taxon>rosids</taxon>
        <taxon>fabids</taxon>
        <taxon>Fabales</taxon>
        <taxon>Fabaceae</taxon>
        <taxon>Papilionoideae</taxon>
        <taxon>50 kb inversion clade</taxon>
        <taxon>NPAAA clade</taxon>
        <taxon>Hologalegina</taxon>
        <taxon>IRL clade</taxon>
        <taxon>Fabeae</taxon>
        <taxon>Vicia</taxon>
    </lineage>
</organism>
<name>A0AAV0YJP3_VICFA</name>
<dbReference type="PANTHER" id="PTHR33064:SF37">
    <property type="entry name" value="RIBONUCLEASE H"/>
    <property type="match status" value="1"/>
</dbReference>
<protein>
    <recommendedName>
        <fullName evidence="1">Reverse transcriptase/retrotransposon-derived protein RNase H-like domain-containing protein</fullName>
    </recommendedName>
</protein>
<dbReference type="EMBL" id="OX451736">
    <property type="protein sequence ID" value="CAI8585413.1"/>
    <property type="molecule type" value="Genomic_DNA"/>
</dbReference>
<proteinExistence type="predicted"/>
<dbReference type="PANTHER" id="PTHR33064">
    <property type="entry name" value="POL PROTEIN"/>
    <property type="match status" value="1"/>
</dbReference>
<sequence length="117" mass="13293">MEKWPIPKDLKGLRGFLGLIGYYRKFVRNYGIIAWPLTQLLKKDTFKWSNEAQVSFEKLKEALTTLPVLAMPDFEKEFILETNASGKGIGAVLMQEGRPISYMSQTLPDRGPVEVSL</sequence>
<dbReference type="AlphaFoldDB" id="A0AAV0YJP3"/>
<keyword evidence="3" id="KW-1185">Reference proteome</keyword>
<dbReference type="Pfam" id="PF17919">
    <property type="entry name" value="RT_RNaseH_2"/>
    <property type="match status" value="1"/>
</dbReference>
<accession>A0AAV0YJP3</accession>
<reference evidence="2 3" key="1">
    <citation type="submission" date="2023-01" db="EMBL/GenBank/DDBJ databases">
        <authorList>
            <person name="Kreplak J."/>
        </authorList>
    </citation>
    <scope>NUCLEOTIDE SEQUENCE [LARGE SCALE GENOMIC DNA]</scope>
</reference>
<dbReference type="Proteomes" id="UP001157006">
    <property type="component" value="Chromosome 1L"/>
</dbReference>
<gene>
    <name evidence="2" type="ORF">VFH_I204840</name>
</gene>
<dbReference type="Gene3D" id="3.30.70.270">
    <property type="match status" value="1"/>
</dbReference>
<dbReference type="InterPro" id="IPR043128">
    <property type="entry name" value="Rev_trsase/Diguanyl_cyclase"/>
</dbReference>
<dbReference type="InterPro" id="IPR043502">
    <property type="entry name" value="DNA/RNA_pol_sf"/>
</dbReference>
<evidence type="ECO:0000313" key="3">
    <source>
        <dbReference type="Proteomes" id="UP001157006"/>
    </source>
</evidence>
<dbReference type="InterPro" id="IPR051320">
    <property type="entry name" value="Viral_Replic_Matur_Polypro"/>
</dbReference>
<dbReference type="FunFam" id="3.30.70.270:FF:000020">
    <property type="entry name" value="Transposon Tf2-6 polyprotein-like Protein"/>
    <property type="match status" value="1"/>
</dbReference>
<feature type="domain" description="Reverse transcriptase/retrotransposon-derived protein RNase H-like" evidence="1">
    <location>
        <begin position="48"/>
        <end position="109"/>
    </location>
</feature>
<evidence type="ECO:0000259" key="1">
    <source>
        <dbReference type="Pfam" id="PF17919"/>
    </source>
</evidence>
<evidence type="ECO:0000313" key="2">
    <source>
        <dbReference type="EMBL" id="CAI8585413.1"/>
    </source>
</evidence>
<dbReference type="InterPro" id="IPR041577">
    <property type="entry name" value="RT_RNaseH_2"/>
</dbReference>
<dbReference type="SUPFAM" id="SSF56672">
    <property type="entry name" value="DNA/RNA polymerases"/>
    <property type="match status" value="1"/>
</dbReference>